<keyword evidence="8" id="KW-0456">Lyase</keyword>
<name>A0A844WF16_9RHOB</name>
<evidence type="ECO:0000256" key="4">
    <source>
        <dbReference type="ARBA" id="ARBA00022842"/>
    </source>
</evidence>
<evidence type="ECO:0000256" key="5">
    <source>
        <dbReference type="PIRSR" id="PIRSR015582-1"/>
    </source>
</evidence>
<comment type="cofactor">
    <cofactor evidence="1">
        <name>Mg(2+)</name>
        <dbReference type="ChEBI" id="CHEBI:18420"/>
    </cofactor>
</comment>
<dbReference type="Proteomes" id="UP000443843">
    <property type="component" value="Unassembled WGS sequence"/>
</dbReference>
<dbReference type="PANTHER" id="PTHR32308:SF0">
    <property type="entry name" value="HPCH_HPAI ALDOLASE_CITRATE LYASE DOMAIN-CONTAINING PROTEIN"/>
    <property type="match status" value="1"/>
</dbReference>
<dbReference type="Gene3D" id="3.20.20.60">
    <property type="entry name" value="Phosphoenolpyruvate-binding domains"/>
    <property type="match status" value="1"/>
</dbReference>
<sequence>MRSFLFVPGDSLRKFEKAVTGEADALILDLEDSVAASAKQTARETVARMLQAERNGKALFVRVNALDTGLTLADLAAVMPCAPDGITLPKCEGPDDLNRAAHYLAAFEAAHGLGPTRILAIATETAASLFTLGSYTGCDERLWGLMWGAEDLTASLGARENGAKQGFHEPFRLARNLCLAGAAAAGVVPVDTICAVLDDLSVVEREAREARRDGFGAKAVIHPKHVAPVNAAFTPTEEELAWARKVLAAFAADPDAGVVRIDGQMIDKPHERAARKIIATAGPGVGAG</sequence>
<keyword evidence="4 6" id="KW-0460">Magnesium</keyword>
<reference evidence="8 9" key="1">
    <citation type="submission" date="2019-11" db="EMBL/GenBank/DDBJ databases">
        <title>Pseudooceanicola pacifica sp. nov., isolated from deep-sea sediment of the Pacific Ocean.</title>
        <authorList>
            <person name="Lyu L."/>
        </authorList>
    </citation>
    <scope>NUCLEOTIDE SEQUENCE [LARGE SCALE GENOMIC DNA]</scope>
    <source>
        <strain evidence="8 9">216_PA32_1</strain>
    </source>
</reference>
<evidence type="ECO:0000256" key="2">
    <source>
        <dbReference type="ARBA" id="ARBA00005568"/>
    </source>
</evidence>
<feature type="binding site" evidence="6">
    <location>
        <position position="151"/>
    </location>
    <ligand>
        <name>Mg(2+)</name>
        <dbReference type="ChEBI" id="CHEBI:18420"/>
    </ligand>
</feature>
<feature type="domain" description="HpcH/HpaI aldolase/citrate lyase" evidence="7">
    <location>
        <begin position="2"/>
        <end position="223"/>
    </location>
</feature>
<keyword evidence="3 6" id="KW-0479">Metal-binding</keyword>
<evidence type="ECO:0000259" key="7">
    <source>
        <dbReference type="Pfam" id="PF03328"/>
    </source>
</evidence>
<evidence type="ECO:0000313" key="9">
    <source>
        <dbReference type="Proteomes" id="UP000443843"/>
    </source>
</evidence>
<comment type="similarity">
    <text evidence="2">Belongs to the HpcH/HpaI aldolase family.</text>
</comment>
<dbReference type="InterPro" id="IPR015813">
    <property type="entry name" value="Pyrv/PenolPyrv_kinase-like_dom"/>
</dbReference>
<evidence type="ECO:0000313" key="8">
    <source>
        <dbReference type="EMBL" id="MWB78820.1"/>
    </source>
</evidence>
<evidence type="ECO:0000256" key="6">
    <source>
        <dbReference type="PIRSR" id="PIRSR015582-2"/>
    </source>
</evidence>
<dbReference type="PIRSF" id="PIRSF015582">
    <property type="entry name" value="Cit_lyase_B"/>
    <property type="match status" value="1"/>
</dbReference>
<feature type="binding site" evidence="5">
    <location>
        <position position="124"/>
    </location>
    <ligand>
        <name>substrate</name>
    </ligand>
</feature>
<dbReference type="InterPro" id="IPR011206">
    <property type="entry name" value="Citrate_lyase_beta/mcl1/mcl2"/>
</dbReference>
<dbReference type="RefSeq" id="WP_160383034.1">
    <property type="nucleotide sequence ID" value="NZ_WNXQ01000006.1"/>
</dbReference>
<accession>A0A844WF16</accession>
<proteinExistence type="inferred from homology"/>
<gene>
    <name evidence="8" type="ORF">GLS40_12335</name>
</gene>
<dbReference type="AlphaFoldDB" id="A0A844WF16"/>
<evidence type="ECO:0000256" key="3">
    <source>
        <dbReference type="ARBA" id="ARBA00022723"/>
    </source>
</evidence>
<feature type="binding site" evidence="5">
    <location>
        <position position="62"/>
    </location>
    <ligand>
        <name>substrate</name>
    </ligand>
</feature>
<dbReference type="InterPro" id="IPR005000">
    <property type="entry name" value="Aldolase/citrate-lyase_domain"/>
</dbReference>
<evidence type="ECO:0000256" key="1">
    <source>
        <dbReference type="ARBA" id="ARBA00001946"/>
    </source>
</evidence>
<dbReference type="GO" id="GO:0006107">
    <property type="term" value="P:oxaloacetate metabolic process"/>
    <property type="evidence" value="ECO:0007669"/>
    <property type="project" value="TreeGrafter"/>
</dbReference>
<organism evidence="8 9">
    <name type="scientific">Pseudooceanicola pacificus</name>
    <dbReference type="NCBI Taxonomy" id="2676438"/>
    <lineage>
        <taxon>Bacteria</taxon>
        <taxon>Pseudomonadati</taxon>
        <taxon>Pseudomonadota</taxon>
        <taxon>Alphaproteobacteria</taxon>
        <taxon>Rhodobacterales</taxon>
        <taxon>Paracoccaceae</taxon>
        <taxon>Pseudooceanicola</taxon>
    </lineage>
</organism>
<comment type="caution">
    <text evidence="8">The sequence shown here is derived from an EMBL/GenBank/DDBJ whole genome shotgun (WGS) entry which is preliminary data.</text>
</comment>
<keyword evidence="9" id="KW-1185">Reference proteome</keyword>
<feature type="binding site" evidence="6">
    <location>
        <position position="124"/>
    </location>
    <ligand>
        <name>Mg(2+)</name>
        <dbReference type="ChEBI" id="CHEBI:18420"/>
    </ligand>
</feature>
<dbReference type="EMBL" id="WNXQ01000006">
    <property type="protein sequence ID" value="MWB78820.1"/>
    <property type="molecule type" value="Genomic_DNA"/>
</dbReference>
<dbReference type="SUPFAM" id="SSF51621">
    <property type="entry name" value="Phosphoenolpyruvate/pyruvate domain"/>
    <property type="match status" value="1"/>
</dbReference>
<dbReference type="InterPro" id="IPR040442">
    <property type="entry name" value="Pyrv_kinase-like_dom_sf"/>
</dbReference>
<dbReference type="GO" id="GO:0000287">
    <property type="term" value="F:magnesium ion binding"/>
    <property type="evidence" value="ECO:0007669"/>
    <property type="project" value="TreeGrafter"/>
</dbReference>
<dbReference type="GO" id="GO:0016829">
    <property type="term" value="F:lyase activity"/>
    <property type="evidence" value="ECO:0007669"/>
    <property type="project" value="UniProtKB-KW"/>
</dbReference>
<protein>
    <submittedName>
        <fullName evidence="8">CoA ester lyase</fullName>
    </submittedName>
</protein>
<dbReference type="PANTHER" id="PTHR32308">
    <property type="entry name" value="LYASE BETA SUBUNIT, PUTATIVE (AFU_ORTHOLOGUE AFUA_4G13030)-RELATED"/>
    <property type="match status" value="1"/>
</dbReference>
<dbReference type="Pfam" id="PF03328">
    <property type="entry name" value="HpcH_HpaI"/>
    <property type="match status" value="1"/>
</dbReference>